<dbReference type="InterPro" id="IPR032466">
    <property type="entry name" value="Metal_Hydrolase"/>
</dbReference>
<keyword evidence="2" id="KW-1185">Reference proteome</keyword>
<dbReference type="Pfam" id="PF04909">
    <property type="entry name" value="Amidohydro_2"/>
    <property type="match status" value="1"/>
</dbReference>
<organism evidence="1 2">
    <name type="scientific">Streptacidiphilus alkalitolerans</name>
    <dbReference type="NCBI Taxonomy" id="3342712"/>
    <lineage>
        <taxon>Bacteria</taxon>
        <taxon>Bacillati</taxon>
        <taxon>Actinomycetota</taxon>
        <taxon>Actinomycetes</taxon>
        <taxon>Kitasatosporales</taxon>
        <taxon>Streptomycetaceae</taxon>
        <taxon>Streptacidiphilus</taxon>
    </lineage>
</organism>
<sequence length="259" mass="27028">MIDSHIHLWGAEVAGAHWLAGERTASIRRPVGLDEYASAARTCGVDGAVVVTAEQSAAETARLVTVCSPAPLVRGVVGWADLAGDIGAADLTGLVGIRHSVVSEEPGWLRRPQVRAGIARYARSGLALELLVAARDLGDVLACAVDHPTLVIVVDHLGDPGRAGPAAETWRTRVRALALYPNVRMKLSGDGVRPAALEVALEALGPGRLMIGSDWPVSSLRAPLDVELGALVALLDPLSDAERAQVLSGTAVDSYRLTA</sequence>
<dbReference type="EMBL" id="JBHEZX010000012">
    <property type="protein sequence ID" value="MFC1412642.1"/>
    <property type="molecule type" value="Genomic_DNA"/>
</dbReference>
<dbReference type="Gene3D" id="3.20.20.140">
    <property type="entry name" value="Metal-dependent hydrolases"/>
    <property type="match status" value="1"/>
</dbReference>
<dbReference type="PANTHER" id="PTHR43569:SF2">
    <property type="entry name" value="AMIDOHYDROLASE-RELATED DOMAIN-CONTAINING PROTEIN"/>
    <property type="match status" value="1"/>
</dbReference>
<evidence type="ECO:0000313" key="2">
    <source>
        <dbReference type="Proteomes" id="UP001592582"/>
    </source>
</evidence>
<dbReference type="Proteomes" id="UP001592582">
    <property type="component" value="Unassembled WGS sequence"/>
</dbReference>
<dbReference type="PANTHER" id="PTHR43569">
    <property type="entry name" value="AMIDOHYDROLASE"/>
    <property type="match status" value="1"/>
</dbReference>
<protein>
    <submittedName>
        <fullName evidence="1">Amidohydrolase</fullName>
    </submittedName>
</protein>
<reference evidence="1 2" key="1">
    <citation type="submission" date="2024-09" db="EMBL/GenBank/DDBJ databases">
        <authorList>
            <person name="Lee S.D."/>
        </authorList>
    </citation>
    <scope>NUCLEOTIDE SEQUENCE [LARGE SCALE GENOMIC DNA]</scope>
    <source>
        <strain evidence="1 2">N1-1</strain>
    </source>
</reference>
<proteinExistence type="predicted"/>
<accession>A0ABV6VGB9</accession>
<gene>
    <name evidence="1" type="ORF">ACEZDG_25565</name>
</gene>
<name>A0ABV6VGB9_9ACTN</name>
<dbReference type="SUPFAM" id="SSF51556">
    <property type="entry name" value="Metallo-dependent hydrolases"/>
    <property type="match status" value="1"/>
</dbReference>
<dbReference type="InterPro" id="IPR052350">
    <property type="entry name" value="Metallo-dep_Lactonases"/>
</dbReference>
<comment type="caution">
    <text evidence="1">The sequence shown here is derived from an EMBL/GenBank/DDBJ whole genome shotgun (WGS) entry which is preliminary data.</text>
</comment>
<dbReference type="InterPro" id="IPR006680">
    <property type="entry name" value="Amidohydro-rel"/>
</dbReference>
<evidence type="ECO:0000313" key="1">
    <source>
        <dbReference type="EMBL" id="MFC1412642.1"/>
    </source>
</evidence>